<feature type="chain" id="PRO_5038507859" description="Lipoprotein" evidence="1">
    <location>
        <begin position="33"/>
        <end position="251"/>
    </location>
</feature>
<name>A0A1I6EXR7_9PSEU</name>
<dbReference type="AlphaFoldDB" id="A0A1I6EXR7"/>
<accession>A0A1I6EXR7</accession>
<gene>
    <name evidence="2" type="ORF">SAMN04488564_106174</name>
</gene>
<evidence type="ECO:0000256" key="1">
    <source>
        <dbReference type="SAM" id="SignalP"/>
    </source>
</evidence>
<keyword evidence="1" id="KW-0732">Signal</keyword>
<reference evidence="3" key="1">
    <citation type="submission" date="2016-10" db="EMBL/GenBank/DDBJ databases">
        <authorList>
            <person name="Varghese N."/>
            <person name="Submissions S."/>
        </authorList>
    </citation>
    <scope>NUCLEOTIDE SEQUENCE [LARGE SCALE GENOMIC DNA]</scope>
    <source>
        <strain evidence="3">DSM 44232</strain>
    </source>
</reference>
<dbReference type="EMBL" id="FOYL01000006">
    <property type="protein sequence ID" value="SFR22438.1"/>
    <property type="molecule type" value="Genomic_DNA"/>
</dbReference>
<evidence type="ECO:0008006" key="4">
    <source>
        <dbReference type="Google" id="ProtNLM"/>
    </source>
</evidence>
<proteinExistence type="predicted"/>
<dbReference type="Proteomes" id="UP000198583">
    <property type="component" value="Unassembled WGS sequence"/>
</dbReference>
<keyword evidence="3" id="KW-1185">Reference proteome</keyword>
<evidence type="ECO:0000313" key="3">
    <source>
        <dbReference type="Proteomes" id="UP000198583"/>
    </source>
</evidence>
<feature type="signal peptide" evidence="1">
    <location>
        <begin position="1"/>
        <end position="32"/>
    </location>
</feature>
<evidence type="ECO:0000313" key="2">
    <source>
        <dbReference type="EMBL" id="SFR22438.1"/>
    </source>
</evidence>
<organism evidence="2 3">
    <name type="scientific">Lentzea waywayandensis</name>
    <dbReference type="NCBI Taxonomy" id="84724"/>
    <lineage>
        <taxon>Bacteria</taxon>
        <taxon>Bacillati</taxon>
        <taxon>Actinomycetota</taxon>
        <taxon>Actinomycetes</taxon>
        <taxon>Pseudonocardiales</taxon>
        <taxon>Pseudonocardiaceae</taxon>
        <taxon>Lentzea</taxon>
    </lineage>
</organism>
<protein>
    <recommendedName>
        <fullName evidence="4">Lipoprotein</fullName>
    </recommendedName>
</protein>
<sequence length="251" mass="27516">MTWSAPEIDQTRAMRLALSLLLVLTACSTTPADPVALLQEWRQTAQRQGSVRFDVKIEVEGKDPRRQSYAGVHHVGSGGATTQEDVTAHVENRYRTTDYRWVTVGDDGYLQHSGLTMPPGKTFSSMGLNDAPWVGPYSSDLSMATQDYHPGNLFGDIDRDTVRLTEQDGGRYVFSAGGVPHSGGYANGDVRLVVEVDDENRVVRVEQSGPSPDKQQACLTAVYSQWGTAPDVLRPPQETVAKPKEVLAVQR</sequence>